<evidence type="ECO:0000256" key="1">
    <source>
        <dbReference type="ARBA" id="ARBA00004162"/>
    </source>
</evidence>
<evidence type="ECO:0000256" key="7">
    <source>
        <dbReference type="ARBA" id="ARBA00022927"/>
    </source>
</evidence>
<dbReference type="Proteomes" id="UP000552241">
    <property type="component" value="Unassembled WGS sequence"/>
</dbReference>
<keyword evidence="13" id="KW-1185">Reference proteome</keyword>
<feature type="transmembrane region" description="Helical" evidence="11">
    <location>
        <begin position="16"/>
        <end position="35"/>
    </location>
</feature>
<sequence>MNQIAYIFSQAGDAGGGWSTLMLFGGMFIIMYFLMIRPNLRKQKQEKKYQEELKRGDWVVTTSGIHGKVFELSNDTVVLETGAGKIKFERAAISKELSASRYSAATEKKD</sequence>
<evidence type="ECO:0000313" key="12">
    <source>
        <dbReference type="EMBL" id="MBA5628471.1"/>
    </source>
</evidence>
<keyword evidence="5" id="KW-1003">Cell membrane</keyword>
<comment type="caution">
    <text evidence="12">The sequence shown here is derived from an EMBL/GenBank/DDBJ whole genome shotgun (WGS) entry which is preliminary data.</text>
</comment>
<dbReference type="RefSeq" id="WP_182042070.1">
    <property type="nucleotide sequence ID" value="NZ_JACDZE010000001.1"/>
</dbReference>
<dbReference type="GO" id="GO:0015031">
    <property type="term" value="P:protein transport"/>
    <property type="evidence" value="ECO:0007669"/>
    <property type="project" value="UniProtKB-KW"/>
</dbReference>
<evidence type="ECO:0000256" key="5">
    <source>
        <dbReference type="ARBA" id="ARBA00022475"/>
    </source>
</evidence>
<gene>
    <name evidence="12" type="primary">yajC</name>
    <name evidence="12" type="ORF">HU137_01655</name>
</gene>
<dbReference type="EMBL" id="JACDZE010000001">
    <property type="protein sequence ID" value="MBA5628471.1"/>
    <property type="molecule type" value="Genomic_DNA"/>
</dbReference>
<evidence type="ECO:0000313" key="13">
    <source>
        <dbReference type="Proteomes" id="UP000552241"/>
    </source>
</evidence>
<evidence type="ECO:0000256" key="2">
    <source>
        <dbReference type="ARBA" id="ARBA00006742"/>
    </source>
</evidence>
<organism evidence="12 13">
    <name type="scientific">Moheibacter lacus</name>
    <dbReference type="NCBI Taxonomy" id="2745851"/>
    <lineage>
        <taxon>Bacteria</taxon>
        <taxon>Pseudomonadati</taxon>
        <taxon>Bacteroidota</taxon>
        <taxon>Flavobacteriia</taxon>
        <taxon>Flavobacteriales</taxon>
        <taxon>Weeksellaceae</taxon>
        <taxon>Moheibacter</taxon>
    </lineage>
</organism>
<dbReference type="PRINTS" id="PR01853">
    <property type="entry name" value="YAJCTRNLCASE"/>
</dbReference>
<dbReference type="SMART" id="SM01323">
    <property type="entry name" value="YajC"/>
    <property type="match status" value="1"/>
</dbReference>
<dbReference type="AlphaFoldDB" id="A0A838ZFG4"/>
<reference evidence="12 13" key="1">
    <citation type="submission" date="2020-07" db="EMBL/GenBank/DDBJ databases">
        <title>Moheibacter lacus sp. nov., a member of the family Flavobacteriaceae isolated from freshwater lake sediment.</title>
        <authorList>
            <person name="Liu Y."/>
        </authorList>
    </citation>
    <scope>NUCLEOTIDE SEQUENCE [LARGE SCALE GENOMIC DNA]</scope>
    <source>
        <strain evidence="12 13">BDHS18</strain>
    </source>
</reference>
<evidence type="ECO:0000256" key="8">
    <source>
        <dbReference type="ARBA" id="ARBA00022989"/>
    </source>
</evidence>
<evidence type="ECO:0000256" key="11">
    <source>
        <dbReference type="SAM" id="Phobius"/>
    </source>
</evidence>
<keyword evidence="7" id="KW-0653">Protein transport</keyword>
<dbReference type="PANTHER" id="PTHR33909">
    <property type="entry name" value="SEC TRANSLOCON ACCESSORY COMPLEX SUBUNIT YAJC"/>
    <property type="match status" value="1"/>
</dbReference>
<dbReference type="NCBIfam" id="TIGR00739">
    <property type="entry name" value="yajC"/>
    <property type="match status" value="1"/>
</dbReference>
<evidence type="ECO:0000256" key="10">
    <source>
        <dbReference type="ARBA" id="ARBA00023136"/>
    </source>
</evidence>
<dbReference type="PANTHER" id="PTHR33909:SF1">
    <property type="entry name" value="SEC TRANSLOCON ACCESSORY COMPLEX SUBUNIT YAJC"/>
    <property type="match status" value="1"/>
</dbReference>
<evidence type="ECO:0000256" key="3">
    <source>
        <dbReference type="ARBA" id="ARBA00014962"/>
    </source>
</evidence>
<evidence type="ECO:0000256" key="6">
    <source>
        <dbReference type="ARBA" id="ARBA00022692"/>
    </source>
</evidence>
<comment type="similarity">
    <text evidence="2">Belongs to the YajC family.</text>
</comment>
<proteinExistence type="inferred from homology"/>
<evidence type="ECO:0000256" key="9">
    <source>
        <dbReference type="ARBA" id="ARBA00023010"/>
    </source>
</evidence>
<keyword evidence="6 11" id="KW-0812">Transmembrane</keyword>
<protein>
    <recommendedName>
        <fullName evidence="3">Sec translocon accessory complex subunit YajC</fullName>
    </recommendedName>
</protein>
<keyword evidence="10 11" id="KW-0472">Membrane</keyword>
<keyword evidence="9" id="KW-0811">Translocation</keyword>
<comment type="subcellular location">
    <subcellularLocation>
        <location evidence="1">Cell membrane</location>
        <topology evidence="1">Single-pass membrane protein</topology>
    </subcellularLocation>
</comment>
<accession>A0A838ZFG4</accession>
<name>A0A838ZFG4_9FLAO</name>
<keyword evidence="8 11" id="KW-1133">Transmembrane helix</keyword>
<dbReference type="Pfam" id="PF02699">
    <property type="entry name" value="YajC"/>
    <property type="match status" value="1"/>
</dbReference>
<keyword evidence="4" id="KW-0813">Transport</keyword>
<dbReference type="InterPro" id="IPR003849">
    <property type="entry name" value="Preprotein_translocase_YajC"/>
</dbReference>
<dbReference type="GO" id="GO:0005886">
    <property type="term" value="C:plasma membrane"/>
    <property type="evidence" value="ECO:0007669"/>
    <property type="project" value="UniProtKB-SubCell"/>
</dbReference>
<evidence type="ECO:0000256" key="4">
    <source>
        <dbReference type="ARBA" id="ARBA00022448"/>
    </source>
</evidence>